<evidence type="ECO:0000256" key="2">
    <source>
        <dbReference type="SAM" id="SignalP"/>
    </source>
</evidence>
<name>A0A1B2HNP2_9PSEU</name>
<evidence type="ECO:0000313" key="5">
    <source>
        <dbReference type="Proteomes" id="UP000093053"/>
    </source>
</evidence>
<keyword evidence="5" id="KW-1185">Reference proteome</keyword>
<sequence>MRRLPSGAAALAFASTIAFAGLATAAEEPGAPEVMQLPAVLINEVSTMGPNGPLDEAIEIINTTNEQVDLTNWVIKVYNQRNEVVQTIPLLDPLGAPITLAPANNVGSTMVLTGAEFSGTVSTPNVLPVRFLGAEGIPTQGGVAVFGSTAPTAFKIDGVAFSSPVSAAKEGVHAQPENQRTAQLAGSNTRNLLNQDTNNNQRDFSLQERTF</sequence>
<feature type="region of interest" description="Disordered" evidence="1">
    <location>
        <begin position="191"/>
        <end position="211"/>
    </location>
</feature>
<dbReference type="SUPFAM" id="SSF74853">
    <property type="entry name" value="Lamin A/C globular tail domain"/>
    <property type="match status" value="1"/>
</dbReference>
<dbReference type="RefSeq" id="WP_065917684.1">
    <property type="nucleotide sequence ID" value="NZ_CP016793.1"/>
</dbReference>
<feature type="signal peptide" evidence="2">
    <location>
        <begin position="1"/>
        <end position="20"/>
    </location>
</feature>
<accession>A0A1B2HNP2</accession>
<proteinExistence type="predicted"/>
<reference evidence="4 5" key="1">
    <citation type="submission" date="2016-07" db="EMBL/GenBank/DDBJ databases">
        <title>Complete genome sequence of the Lentzea guizhouensis DHS C013.</title>
        <authorList>
            <person name="Cao C."/>
        </authorList>
    </citation>
    <scope>NUCLEOTIDE SEQUENCE [LARGE SCALE GENOMIC DNA]</scope>
    <source>
        <strain evidence="4 5">DHS C013</strain>
    </source>
</reference>
<keyword evidence="2" id="KW-0732">Signal</keyword>
<evidence type="ECO:0000256" key="1">
    <source>
        <dbReference type="SAM" id="MobiDB-lite"/>
    </source>
</evidence>
<organism evidence="4 5">
    <name type="scientific">Lentzea guizhouensis</name>
    <dbReference type="NCBI Taxonomy" id="1586287"/>
    <lineage>
        <taxon>Bacteria</taxon>
        <taxon>Bacillati</taxon>
        <taxon>Actinomycetota</taxon>
        <taxon>Actinomycetes</taxon>
        <taxon>Pseudonocardiales</taxon>
        <taxon>Pseudonocardiaceae</taxon>
        <taxon>Lentzea</taxon>
    </lineage>
</organism>
<dbReference type="Proteomes" id="UP000093053">
    <property type="component" value="Chromosome"/>
</dbReference>
<dbReference type="PROSITE" id="PS51841">
    <property type="entry name" value="LTD"/>
    <property type="match status" value="1"/>
</dbReference>
<dbReference type="OrthoDB" id="3682978at2"/>
<dbReference type="KEGG" id="led:BBK82_28115"/>
<feature type="domain" description="LTD" evidence="3">
    <location>
        <begin position="31"/>
        <end position="211"/>
    </location>
</feature>
<dbReference type="AlphaFoldDB" id="A0A1B2HNP2"/>
<evidence type="ECO:0000313" key="4">
    <source>
        <dbReference type="EMBL" id="ANZ39343.1"/>
    </source>
</evidence>
<dbReference type="InterPro" id="IPR036415">
    <property type="entry name" value="Lamin_tail_dom_sf"/>
</dbReference>
<feature type="chain" id="PRO_5039693417" description="LTD domain-containing protein" evidence="2">
    <location>
        <begin position="21"/>
        <end position="211"/>
    </location>
</feature>
<dbReference type="InterPro" id="IPR001322">
    <property type="entry name" value="Lamin_tail_dom"/>
</dbReference>
<dbReference type="EMBL" id="CP016793">
    <property type="protein sequence ID" value="ANZ39343.1"/>
    <property type="molecule type" value="Genomic_DNA"/>
</dbReference>
<protein>
    <recommendedName>
        <fullName evidence="3">LTD domain-containing protein</fullName>
    </recommendedName>
</protein>
<gene>
    <name evidence="4" type="ORF">BBK82_28115</name>
</gene>
<evidence type="ECO:0000259" key="3">
    <source>
        <dbReference type="PROSITE" id="PS51841"/>
    </source>
</evidence>